<protein>
    <recommendedName>
        <fullName evidence="5">Transmembrane protein</fullName>
    </recommendedName>
</protein>
<keyword evidence="4" id="KW-1185">Reference proteome</keyword>
<name>A0A1Y2ICL9_TRAC3</name>
<proteinExistence type="predicted"/>
<evidence type="ECO:0000256" key="1">
    <source>
        <dbReference type="SAM" id="MobiDB-lite"/>
    </source>
</evidence>
<evidence type="ECO:0000313" key="3">
    <source>
        <dbReference type="EMBL" id="OSC98826.1"/>
    </source>
</evidence>
<feature type="transmembrane region" description="Helical" evidence="2">
    <location>
        <begin position="175"/>
        <end position="200"/>
    </location>
</feature>
<keyword evidence="2" id="KW-0812">Transmembrane</keyword>
<reference evidence="3 4" key="1">
    <citation type="journal article" date="2015" name="Biotechnol. Biofuels">
        <title>Enhanced degradation of softwood versus hardwood by the white-rot fungus Pycnoporus coccineus.</title>
        <authorList>
            <person name="Couturier M."/>
            <person name="Navarro D."/>
            <person name="Chevret D."/>
            <person name="Henrissat B."/>
            <person name="Piumi F."/>
            <person name="Ruiz-Duenas F.J."/>
            <person name="Martinez A.T."/>
            <person name="Grigoriev I.V."/>
            <person name="Riley R."/>
            <person name="Lipzen A."/>
            <person name="Berrin J.G."/>
            <person name="Master E.R."/>
            <person name="Rosso M.N."/>
        </authorList>
    </citation>
    <scope>NUCLEOTIDE SEQUENCE [LARGE SCALE GENOMIC DNA]</scope>
    <source>
        <strain evidence="3 4">BRFM310</strain>
    </source>
</reference>
<dbReference type="EMBL" id="KZ084134">
    <property type="protein sequence ID" value="OSC98826.1"/>
    <property type="molecule type" value="Genomic_DNA"/>
</dbReference>
<keyword evidence="2" id="KW-0472">Membrane</keyword>
<organism evidence="3 4">
    <name type="scientific">Trametes coccinea (strain BRFM310)</name>
    <name type="common">Pycnoporus coccineus</name>
    <dbReference type="NCBI Taxonomy" id="1353009"/>
    <lineage>
        <taxon>Eukaryota</taxon>
        <taxon>Fungi</taxon>
        <taxon>Dikarya</taxon>
        <taxon>Basidiomycota</taxon>
        <taxon>Agaricomycotina</taxon>
        <taxon>Agaricomycetes</taxon>
        <taxon>Polyporales</taxon>
        <taxon>Polyporaceae</taxon>
        <taxon>Trametes</taxon>
    </lineage>
</organism>
<feature type="compositionally biased region" description="Low complexity" evidence="1">
    <location>
        <begin position="60"/>
        <end position="75"/>
    </location>
</feature>
<dbReference type="AlphaFoldDB" id="A0A1Y2ICL9"/>
<feature type="region of interest" description="Disordered" evidence="1">
    <location>
        <begin position="30"/>
        <end position="85"/>
    </location>
</feature>
<feature type="compositionally biased region" description="Polar residues" evidence="1">
    <location>
        <begin position="38"/>
        <end position="53"/>
    </location>
</feature>
<evidence type="ECO:0008006" key="5">
    <source>
        <dbReference type="Google" id="ProtNLM"/>
    </source>
</evidence>
<evidence type="ECO:0000313" key="4">
    <source>
        <dbReference type="Proteomes" id="UP000193067"/>
    </source>
</evidence>
<keyword evidence="2" id="KW-1133">Transmembrane helix</keyword>
<evidence type="ECO:0000256" key="2">
    <source>
        <dbReference type="SAM" id="Phobius"/>
    </source>
</evidence>
<dbReference type="Proteomes" id="UP000193067">
    <property type="component" value="Unassembled WGS sequence"/>
</dbReference>
<dbReference type="OrthoDB" id="10570805at2759"/>
<feature type="region of interest" description="Disordered" evidence="1">
    <location>
        <begin position="451"/>
        <end position="472"/>
    </location>
</feature>
<accession>A0A1Y2ICL9</accession>
<gene>
    <name evidence="3" type="ORF">PYCCODRAFT_918351</name>
</gene>
<sequence length="472" mass="50376">MIAWVLTEASHRNSIVYLKSASTDVLDWSALPAGVNDPPTTSATTYDSESTATRAAPPDTSISRFRSSIFPSPTSETESDSAVATDASPILSASRLARPAAHESSLTRRVSSESLAVSQASPPTFLSIEPTTFPLSFETPLTTAGTMSMGRMPTISVPTPSASITAVDHLSTSTVILLSVALGVLACLMVAGPLVWFLCVRSRTLRNVKRTTDVSLRGPQTALPSDFPPTTWSTMDGDDRQTSINDANLSDARIQKELETNIHNTSRTSRMSTSSLLPVTCLMRVRSLASSYHTDAVPVHGQMSTDTFDLTAPIGTQSVLHPSDSTGDPLLADIPIDDEPARNGIGNATPLNDVRAEMCFPASQPSLPVASRCEFGRVVETLADSASGPSLRQMQPLSAAIERTISGVSLFRSPGSNQVMGAARMNSAISLQRSLSVTPRFQVVEVLMEVEDTEDLEEPPPYSPRRQADNLS</sequence>